<dbReference type="EMBL" id="AP025637">
    <property type="protein sequence ID" value="BDG72061.1"/>
    <property type="molecule type" value="Genomic_DNA"/>
</dbReference>
<proteinExistence type="predicted"/>
<evidence type="ECO:0000313" key="1">
    <source>
        <dbReference type="EMBL" id="BDG72061.1"/>
    </source>
</evidence>
<evidence type="ECO:0008006" key="3">
    <source>
        <dbReference type="Google" id="ProtNLM"/>
    </source>
</evidence>
<evidence type="ECO:0000313" key="2">
    <source>
        <dbReference type="Proteomes" id="UP000831327"/>
    </source>
</evidence>
<protein>
    <recommendedName>
        <fullName evidence="3">DUF3971 domain-containing protein</fullName>
    </recommendedName>
</protein>
<sequence>MRRAAGQAGHFLNRLLRLVLAAVVLATAGVAAAAWRLAQGPVEVPWLAQRAEAAFNTADAPARLSIGEASVAWAGWRDGHRSPLEFTLRRVRAVDAAGAVRAELPDAVISLSPSWLLRGQVAPRALEMRGLSLRAVRGADGGFSLGLGLLAPAAPDAPPPTGPTGAEEAVQTILAEMMHPPSDATPLAALRLLRLADTRLVVADAQLDRTWSVDIGMLSLTRRDRGGLDLVGSGVAALGPERVPLRLSGMIEGATSDGRLTLSLPTISPAALARAAPVLRPLAALDAPASIALDVQIAGLRLPSRAQARLRVGGGAIDLGARGRVLLGAAEADLTLDGQVLTLDRAVLRPAPARVGAIPPVIEASGQARLDGEAWQGEARLRVDRLALGDLPQHWPAGIAPGARGWLTANLTAGVARDGAWRIAVAGDVATGAVRITALEGSALAEDVTVHWLRPIPPAEGVRGRANFALDAITIDVAAGQQSGTGIVVREGAVRIGFDTEPETAEINLVAAGPLADVWALLRHPRLRLFERRPPPITAITGTLREARLQVSLPLLSEVPTEAVRVNASGRGTDVRVPRAILGRDIERGAFDFAADTEGLRVNGTATLAGIQLRLTQEADFRPGPAGQVVARETAVGRADAAQLAGLGLDPRPLVEGQVGIDIRGETRRNGQGRMQLRTDLTAARLSVEPLAWAKPPGVRATGEATIVMLNGSLVSIDAIRVEAPDTLLRGRAINPRDNIPQRIEIQQGNLGRNRFTAEIAPPAGRTGNWTIGMRGPVLDLVPVLAAAPPPAQGAQSSPGPGAAVEARFDRMLLARDQALTGVSATTRVDGHGVILAADLTGTVAGGSAPFTMRIAQEAALRRLRIATDDGGALLRAFGVLRTVQGGRLAVDATYASARPNAPLSGNATLEDFAVRDAPALAKLLQAMTVFGVFEALDQRGLSFASLTAPFVLTREALVLNDARAFSVSLGVTARGRIDRLRETIDMEGTIVPAYVFNSLLGRIPILGRIFSPEQGGGLFAATYRMRGPLADPSVSVNPLAALTPGFLRGIFGIGQEAAGSTPAAPR</sequence>
<gene>
    <name evidence="1" type="ORF">Rmf_19900</name>
</gene>
<name>A0ABM7Y2L6_9PROT</name>
<dbReference type="Proteomes" id="UP000831327">
    <property type="component" value="Chromosome"/>
</dbReference>
<organism evidence="1 2">
    <name type="scientific">Roseomonas fluvialis</name>
    <dbReference type="NCBI Taxonomy" id="1750527"/>
    <lineage>
        <taxon>Bacteria</taxon>
        <taxon>Pseudomonadati</taxon>
        <taxon>Pseudomonadota</taxon>
        <taxon>Alphaproteobacteria</taxon>
        <taxon>Acetobacterales</taxon>
        <taxon>Roseomonadaceae</taxon>
        <taxon>Roseomonas</taxon>
    </lineage>
</organism>
<dbReference type="RefSeq" id="WP_244459275.1">
    <property type="nucleotide sequence ID" value="NZ_AP025637.1"/>
</dbReference>
<keyword evidence="2" id="KW-1185">Reference proteome</keyword>
<accession>A0ABM7Y2L6</accession>
<reference evidence="1 2" key="1">
    <citation type="journal article" date="2016" name="Microbes Environ.">
        <title>Phylogenetically diverse aerobic anoxygenic phototrophic bacteria isolated from epilithic biofilms in Tama river, Japan.</title>
        <authorList>
            <person name="Hirose S."/>
            <person name="Matsuura K."/>
            <person name="Haruta S."/>
        </authorList>
    </citation>
    <scope>NUCLEOTIDE SEQUENCE [LARGE SCALE GENOMIC DNA]</scope>
    <source>
        <strain evidence="1 2">S08</strain>
    </source>
</reference>